<evidence type="ECO:0000256" key="1">
    <source>
        <dbReference type="ARBA" id="ARBA00004651"/>
    </source>
</evidence>
<feature type="transmembrane region" description="Helical" evidence="6">
    <location>
        <begin position="75"/>
        <end position="95"/>
    </location>
</feature>
<evidence type="ECO:0000313" key="7">
    <source>
        <dbReference type="EMBL" id="BCK80534.1"/>
    </source>
</evidence>
<sequence>MKQTLWTRNFTRITAATTLGAAGGIISQFALSFLVFDETGSTLASALVVAIQLIPMVLLPLVVAPMMDRLPRKPFLVWGDLLNGLCYAGAGLFLLRSAFSYTAYLAFSLLVSCLAAFDELAYNSFYPLLLPEGQEERAYTVSAMLYPILKVLMMPLAALLYDTLGVGRLLLIQGALSVLAALIENRIHVQESRRDQEPLLSLKTWWRDIREAAAYLRQEHGLHGLYEYMAVTNGMAMGYSPLLIAFFRTAPGFTTAMYSFFSVAEFAGRTIGGAVRYRYSLPERKRFGFLFGVYQTYELMDTCLLWLPYPLMLVNRAVCGFLGIQSATIRQAAVQRYIPDRLRARLNAYESMLCTAAGAVLSLAIGALGEVLDYRLCMTICGLIVMAVCWLTVFLRRRQVQLVLTDRPGETPSDTLS</sequence>
<evidence type="ECO:0000313" key="8">
    <source>
        <dbReference type="Proteomes" id="UP000681035"/>
    </source>
</evidence>
<dbReference type="EMBL" id="AP023418">
    <property type="protein sequence ID" value="BCK80534.1"/>
    <property type="molecule type" value="Genomic_DNA"/>
</dbReference>
<keyword evidence="2" id="KW-1003">Cell membrane</keyword>
<evidence type="ECO:0008006" key="9">
    <source>
        <dbReference type="Google" id="ProtNLM"/>
    </source>
</evidence>
<feature type="transmembrane region" description="Helical" evidence="6">
    <location>
        <begin position="101"/>
        <end position="117"/>
    </location>
</feature>
<feature type="transmembrane region" description="Helical" evidence="6">
    <location>
        <begin position="42"/>
        <end position="63"/>
    </location>
</feature>
<feature type="transmembrane region" description="Helical" evidence="6">
    <location>
        <begin position="346"/>
        <end position="368"/>
    </location>
</feature>
<feature type="transmembrane region" description="Helical" evidence="6">
    <location>
        <begin position="12"/>
        <end position="36"/>
    </location>
</feature>
<dbReference type="GO" id="GO:0022857">
    <property type="term" value="F:transmembrane transporter activity"/>
    <property type="evidence" value="ECO:0007669"/>
    <property type="project" value="InterPro"/>
</dbReference>
<proteinExistence type="predicted"/>
<dbReference type="GO" id="GO:0005886">
    <property type="term" value="C:plasma membrane"/>
    <property type="evidence" value="ECO:0007669"/>
    <property type="project" value="UniProtKB-SubCell"/>
</dbReference>
<dbReference type="AlphaFoldDB" id="A0A810PY65"/>
<feature type="transmembrane region" description="Helical" evidence="6">
    <location>
        <begin position="138"/>
        <end position="160"/>
    </location>
</feature>
<feature type="transmembrane region" description="Helical" evidence="6">
    <location>
        <begin position="374"/>
        <end position="395"/>
    </location>
</feature>
<dbReference type="KEGG" id="vcop:MM50RIKEN_02970"/>
<reference evidence="7" key="1">
    <citation type="submission" date="2020-09" db="EMBL/GenBank/DDBJ databases">
        <title>New species isolated from human feces.</title>
        <authorList>
            <person name="Kitahara M."/>
            <person name="Shigeno Y."/>
            <person name="Shime M."/>
            <person name="Matsumoto Y."/>
            <person name="Nakamura S."/>
            <person name="Motooka D."/>
            <person name="Fukuoka S."/>
            <person name="Nishikawa H."/>
            <person name="Benno Y."/>
        </authorList>
    </citation>
    <scope>NUCLEOTIDE SEQUENCE</scope>
    <source>
        <strain evidence="7">MM50</strain>
    </source>
</reference>
<evidence type="ECO:0000256" key="4">
    <source>
        <dbReference type="ARBA" id="ARBA00022989"/>
    </source>
</evidence>
<gene>
    <name evidence="7" type="ORF">MM50RIKEN_02970</name>
</gene>
<dbReference type="RefSeq" id="WP_213541472.1">
    <property type="nucleotide sequence ID" value="NZ_AP023418.1"/>
</dbReference>
<evidence type="ECO:0000256" key="6">
    <source>
        <dbReference type="SAM" id="Phobius"/>
    </source>
</evidence>
<dbReference type="CDD" id="cd06173">
    <property type="entry name" value="MFS_MefA_like"/>
    <property type="match status" value="1"/>
</dbReference>
<dbReference type="Proteomes" id="UP000681035">
    <property type="component" value="Chromosome"/>
</dbReference>
<evidence type="ECO:0000256" key="2">
    <source>
        <dbReference type="ARBA" id="ARBA00022475"/>
    </source>
</evidence>
<dbReference type="PANTHER" id="PTHR23513:SF11">
    <property type="entry name" value="STAPHYLOFERRIN A TRANSPORTER"/>
    <property type="match status" value="1"/>
</dbReference>
<dbReference type="SUPFAM" id="SSF103473">
    <property type="entry name" value="MFS general substrate transporter"/>
    <property type="match status" value="1"/>
</dbReference>
<keyword evidence="3 6" id="KW-0812">Transmembrane</keyword>
<accession>A0A810PY65</accession>
<evidence type="ECO:0000256" key="3">
    <source>
        <dbReference type="ARBA" id="ARBA00022692"/>
    </source>
</evidence>
<dbReference type="Pfam" id="PF07690">
    <property type="entry name" value="MFS_1"/>
    <property type="match status" value="1"/>
</dbReference>
<dbReference type="PANTHER" id="PTHR23513">
    <property type="entry name" value="INTEGRAL MEMBRANE EFFLUX PROTEIN-RELATED"/>
    <property type="match status" value="1"/>
</dbReference>
<keyword evidence="5 6" id="KW-0472">Membrane</keyword>
<protein>
    <recommendedName>
        <fullName evidence="9">MFS transporter</fullName>
    </recommendedName>
</protein>
<dbReference type="InterPro" id="IPR011701">
    <property type="entry name" value="MFS"/>
</dbReference>
<keyword evidence="4 6" id="KW-1133">Transmembrane helix</keyword>
<dbReference type="Gene3D" id="1.20.1250.20">
    <property type="entry name" value="MFS general substrate transporter like domains"/>
    <property type="match status" value="2"/>
</dbReference>
<feature type="transmembrane region" description="Helical" evidence="6">
    <location>
        <begin position="225"/>
        <end position="247"/>
    </location>
</feature>
<name>A0A810PY65_9FIRM</name>
<dbReference type="InterPro" id="IPR036259">
    <property type="entry name" value="MFS_trans_sf"/>
</dbReference>
<organism evidence="7 8">
    <name type="scientific">Vescimonas coprocola</name>
    <dbReference type="NCBI Taxonomy" id="2714355"/>
    <lineage>
        <taxon>Bacteria</taxon>
        <taxon>Bacillati</taxon>
        <taxon>Bacillota</taxon>
        <taxon>Clostridia</taxon>
        <taxon>Eubacteriales</taxon>
        <taxon>Oscillospiraceae</taxon>
        <taxon>Vescimonas</taxon>
    </lineage>
</organism>
<evidence type="ECO:0000256" key="5">
    <source>
        <dbReference type="ARBA" id="ARBA00023136"/>
    </source>
</evidence>
<keyword evidence="8" id="KW-1185">Reference proteome</keyword>
<comment type="subcellular location">
    <subcellularLocation>
        <location evidence="1">Cell membrane</location>
        <topology evidence="1">Multi-pass membrane protein</topology>
    </subcellularLocation>
</comment>